<evidence type="ECO:0000256" key="1">
    <source>
        <dbReference type="SAM" id="MobiDB-lite"/>
    </source>
</evidence>
<gene>
    <name evidence="2" type="ORF">GGX14DRAFT_558265</name>
</gene>
<proteinExistence type="predicted"/>
<dbReference type="EMBL" id="JARJCW010000007">
    <property type="protein sequence ID" value="KAJ7222166.1"/>
    <property type="molecule type" value="Genomic_DNA"/>
</dbReference>
<evidence type="ECO:0000313" key="2">
    <source>
        <dbReference type="EMBL" id="KAJ7222166.1"/>
    </source>
</evidence>
<evidence type="ECO:0000313" key="3">
    <source>
        <dbReference type="Proteomes" id="UP001219525"/>
    </source>
</evidence>
<feature type="region of interest" description="Disordered" evidence="1">
    <location>
        <begin position="142"/>
        <end position="164"/>
    </location>
</feature>
<organism evidence="2 3">
    <name type="scientific">Mycena pura</name>
    <dbReference type="NCBI Taxonomy" id="153505"/>
    <lineage>
        <taxon>Eukaryota</taxon>
        <taxon>Fungi</taxon>
        <taxon>Dikarya</taxon>
        <taxon>Basidiomycota</taxon>
        <taxon>Agaricomycotina</taxon>
        <taxon>Agaricomycetes</taxon>
        <taxon>Agaricomycetidae</taxon>
        <taxon>Agaricales</taxon>
        <taxon>Marasmiineae</taxon>
        <taxon>Mycenaceae</taxon>
        <taxon>Mycena</taxon>
    </lineage>
</organism>
<dbReference type="Proteomes" id="UP001219525">
    <property type="component" value="Unassembled WGS sequence"/>
</dbReference>
<accession>A0AAD6YHM0</accession>
<protein>
    <submittedName>
        <fullName evidence="2">Uncharacterized protein</fullName>
    </submittedName>
</protein>
<name>A0AAD6YHM0_9AGAR</name>
<keyword evidence="3" id="KW-1185">Reference proteome</keyword>
<reference evidence="2" key="1">
    <citation type="submission" date="2023-03" db="EMBL/GenBank/DDBJ databases">
        <title>Massive genome expansion in bonnet fungi (Mycena s.s.) driven by repeated elements and novel gene families across ecological guilds.</title>
        <authorList>
            <consortium name="Lawrence Berkeley National Laboratory"/>
            <person name="Harder C.B."/>
            <person name="Miyauchi S."/>
            <person name="Viragh M."/>
            <person name="Kuo A."/>
            <person name="Thoen E."/>
            <person name="Andreopoulos B."/>
            <person name="Lu D."/>
            <person name="Skrede I."/>
            <person name="Drula E."/>
            <person name="Henrissat B."/>
            <person name="Morin E."/>
            <person name="Kohler A."/>
            <person name="Barry K."/>
            <person name="LaButti K."/>
            <person name="Morin E."/>
            <person name="Salamov A."/>
            <person name="Lipzen A."/>
            <person name="Mereny Z."/>
            <person name="Hegedus B."/>
            <person name="Baldrian P."/>
            <person name="Stursova M."/>
            <person name="Weitz H."/>
            <person name="Taylor A."/>
            <person name="Grigoriev I.V."/>
            <person name="Nagy L.G."/>
            <person name="Martin F."/>
            <person name="Kauserud H."/>
        </authorList>
    </citation>
    <scope>NUCLEOTIDE SEQUENCE</scope>
    <source>
        <strain evidence="2">9144</strain>
    </source>
</reference>
<dbReference type="AlphaFoldDB" id="A0AAD6YHM0"/>
<sequence>MSKRRRLPPCHRFPAWPRIASTVDRPHLSSTRVLVIHKASATPSIAESTMQGSAQMAWGVAESAGGMQTAPAAYRWRGFRGAGSEGVGGVQTARANGAGGVQRMRGMCGERTRRGRRAGVTCTEWRADSAWGGRRAQAAGAACKRRRQHSNGAGGRAEGAGKTRKAIKMPVGLRDVWARFVRRRRGRR</sequence>
<comment type="caution">
    <text evidence="2">The sequence shown here is derived from an EMBL/GenBank/DDBJ whole genome shotgun (WGS) entry which is preliminary data.</text>
</comment>